<sequence>MNFHYLTVEDLAILAAELGVPDVRDSGLLDSAAQRPASTAFGEDAYPDLATKAAALMSSIARNHALVDGNKRLAWTATVALGDVNDHDLVPPSIDAAYELVIAASTGTADVDGIATILGRWLVAFPVLPPQDDPSDPVE</sequence>
<proteinExistence type="predicted"/>
<protein>
    <recommendedName>
        <fullName evidence="1">Fido domain-containing protein</fullName>
    </recommendedName>
</protein>
<dbReference type="InterPro" id="IPR053737">
    <property type="entry name" value="Type_II_TA_Toxin"/>
</dbReference>
<evidence type="ECO:0000259" key="1">
    <source>
        <dbReference type="PROSITE" id="PS51459"/>
    </source>
</evidence>
<dbReference type="Proteomes" id="UP001157126">
    <property type="component" value="Unassembled WGS sequence"/>
</dbReference>
<feature type="domain" description="Fido" evidence="1">
    <location>
        <begin position="1"/>
        <end position="120"/>
    </location>
</feature>
<dbReference type="InterPro" id="IPR003812">
    <property type="entry name" value="Fido"/>
</dbReference>
<keyword evidence="3" id="KW-1185">Reference proteome</keyword>
<dbReference type="PANTHER" id="PTHR39426">
    <property type="entry name" value="HOMOLOGY TO DEATH-ON-CURING PROTEIN OF PHAGE P1"/>
    <property type="match status" value="1"/>
</dbReference>
<evidence type="ECO:0000313" key="3">
    <source>
        <dbReference type="Proteomes" id="UP001157126"/>
    </source>
</evidence>
<name>A0ABQ6IQK4_9MICO</name>
<gene>
    <name evidence="2" type="ORF">GCM10025883_22120</name>
</gene>
<dbReference type="PANTHER" id="PTHR39426:SF1">
    <property type="entry name" value="HOMOLOGY TO DEATH-ON-CURING PROTEIN OF PHAGE P1"/>
    <property type="match status" value="1"/>
</dbReference>
<dbReference type="EMBL" id="BSUO01000001">
    <property type="protein sequence ID" value="GMA40167.1"/>
    <property type="molecule type" value="Genomic_DNA"/>
</dbReference>
<comment type="caution">
    <text evidence="2">The sequence shown here is derived from an EMBL/GenBank/DDBJ whole genome shotgun (WGS) entry which is preliminary data.</text>
</comment>
<accession>A0ABQ6IQK4</accession>
<dbReference type="InterPro" id="IPR006440">
    <property type="entry name" value="Doc"/>
</dbReference>
<dbReference type="RefSeq" id="WP_284303912.1">
    <property type="nucleotide sequence ID" value="NZ_BSUO01000001.1"/>
</dbReference>
<organism evidence="2 3">
    <name type="scientific">Mobilicoccus caccae</name>
    <dbReference type="NCBI Taxonomy" id="1859295"/>
    <lineage>
        <taxon>Bacteria</taxon>
        <taxon>Bacillati</taxon>
        <taxon>Actinomycetota</taxon>
        <taxon>Actinomycetes</taxon>
        <taxon>Micrococcales</taxon>
        <taxon>Dermatophilaceae</taxon>
        <taxon>Mobilicoccus</taxon>
    </lineage>
</organism>
<evidence type="ECO:0000313" key="2">
    <source>
        <dbReference type="EMBL" id="GMA40167.1"/>
    </source>
</evidence>
<dbReference type="PROSITE" id="PS51459">
    <property type="entry name" value="FIDO"/>
    <property type="match status" value="1"/>
</dbReference>
<dbReference type="Pfam" id="PF02661">
    <property type="entry name" value="Fic"/>
    <property type="match status" value="1"/>
</dbReference>
<dbReference type="Gene3D" id="1.20.120.1870">
    <property type="entry name" value="Fic/DOC protein, Fido domain"/>
    <property type="match status" value="1"/>
</dbReference>
<reference evidence="3" key="1">
    <citation type="journal article" date="2019" name="Int. J. Syst. Evol. Microbiol.">
        <title>The Global Catalogue of Microorganisms (GCM) 10K type strain sequencing project: providing services to taxonomists for standard genome sequencing and annotation.</title>
        <authorList>
            <consortium name="The Broad Institute Genomics Platform"/>
            <consortium name="The Broad Institute Genome Sequencing Center for Infectious Disease"/>
            <person name="Wu L."/>
            <person name="Ma J."/>
        </authorList>
    </citation>
    <scope>NUCLEOTIDE SEQUENCE [LARGE SCALE GENOMIC DNA]</scope>
    <source>
        <strain evidence="3">NBRC 113072</strain>
    </source>
</reference>